<dbReference type="EMBL" id="JAFCMP010000072">
    <property type="protein sequence ID" value="KAG5188283.1"/>
    <property type="molecule type" value="Genomic_DNA"/>
</dbReference>
<dbReference type="GO" id="GO:0005868">
    <property type="term" value="C:cytoplasmic dynein complex"/>
    <property type="evidence" value="ECO:0007669"/>
    <property type="project" value="TreeGrafter"/>
</dbReference>
<reference evidence="2" key="1">
    <citation type="submission" date="2021-02" db="EMBL/GenBank/DDBJ databases">
        <title>First Annotated Genome of the Yellow-green Alga Tribonema minus.</title>
        <authorList>
            <person name="Mahan K.M."/>
        </authorList>
    </citation>
    <scope>NUCLEOTIDE SEQUENCE</scope>
    <source>
        <strain evidence="2">UTEX B ZZ1240</strain>
    </source>
</reference>
<sequence>QPAYRKRASVNQMREIIRAILEEQLSGQTYSGDVATAQTKKISDEIKDRLKTMSLDRYKYVVQVIIGEQRGEGVRMGCRCFWDADTDACASESFINDHIFCVATAYGIYHY</sequence>
<protein>
    <submittedName>
        <fullName evidence="2">Tctex-1</fullName>
    </submittedName>
</protein>
<accession>A0A835ZG13</accession>
<feature type="non-terminal residue" evidence="2">
    <location>
        <position position="1"/>
    </location>
</feature>
<organism evidence="2 3">
    <name type="scientific">Tribonema minus</name>
    <dbReference type="NCBI Taxonomy" id="303371"/>
    <lineage>
        <taxon>Eukaryota</taxon>
        <taxon>Sar</taxon>
        <taxon>Stramenopiles</taxon>
        <taxon>Ochrophyta</taxon>
        <taxon>PX clade</taxon>
        <taxon>Xanthophyceae</taxon>
        <taxon>Tribonematales</taxon>
        <taxon>Tribonemataceae</taxon>
        <taxon>Tribonema</taxon>
    </lineage>
</organism>
<comment type="caution">
    <text evidence="2">The sequence shown here is derived from an EMBL/GenBank/DDBJ whole genome shotgun (WGS) entry which is preliminary data.</text>
</comment>
<dbReference type="FunFam" id="3.30.1140.40:FF:000003">
    <property type="entry name" value="tctex1 domain-containing protein 2"/>
    <property type="match status" value="1"/>
</dbReference>
<evidence type="ECO:0000313" key="3">
    <source>
        <dbReference type="Proteomes" id="UP000664859"/>
    </source>
</evidence>
<dbReference type="PANTHER" id="PTHR21255:SF7">
    <property type="entry name" value="DYNEIN LIGHT CHAIN TCTEX-TYPE PROTEIN 2B"/>
    <property type="match status" value="1"/>
</dbReference>
<dbReference type="AlphaFoldDB" id="A0A835ZG13"/>
<name>A0A835ZG13_9STRA</name>
<dbReference type="InterPro" id="IPR038586">
    <property type="entry name" value="Tctex-1-like_sf"/>
</dbReference>
<dbReference type="GO" id="GO:0005737">
    <property type="term" value="C:cytoplasm"/>
    <property type="evidence" value="ECO:0007669"/>
    <property type="project" value="TreeGrafter"/>
</dbReference>
<dbReference type="Proteomes" id="UP000664859">
    <property type="component" value="Unassembled WGS sequence"/>
</dbReference>
<dbReference type="Pfam" id="PF03645">
    <property type="entry name" value="Tctex-1"/>
    <property type="match status" value="1"/>
</dbReference>
<feature type="non-terminal residue" evidence="2">
    <location>
        <position position="111"/>
    </location>
</feature>
<keyword evidence="3" id="KW-1185">Reference proteome</keyword>
<dbReference type="GO" id="GO:0045505">
    <property type="term" value="F:dynein intermediate chain binding"/>
    <property type="evidence" value="ECO:0007669"/>
    <property type="project" value="TreeGrafter"/>
</dbReference>
<comment type="similarity">
    <text evidence="1">Belongs to the dynein light chain Tctex-type family.</text>
</comment>
<evidence type="ECO:0000313" key="2">
    <source>
        <dbReference type="EMBL" id="KAG5188283.1"/>
    </source>
</evidence>
<dbReference type="OrthoDB" id="10260741at2759"/>
<dbReference type="InterPro" id="IPR005334">
    <property type="entry name" value="Tctex-1-like"/>
</dbReference>
<dbReference type="GO" id="GO:0007018">
    <property type="term" value="P:microtubule-based movement"/>
    <property type="evidence" value="ECO:0007669"/>
    <property type="project" value="TreeGrafter"/>
</dbReference>
<gene>
    <name evidence="2" type="ORF">JKP88DRAFT_136177</name>
</gene>
<dbReference type="Gene3D" id="3.30.1140.40">
    <property type="entry name" value="Tctex-1"/>
    <property type="match status" value="1"/>
</dbReference>
<dbReference type="PANTHER" id="PTHR21255">
    <property type="entry name" value="T-COMPLEX-ASSOCIATED-TESTIS-EXPRESSED 1/ DYNEIN LIGHT CHAIN"/>
    <property type="match status" value="1"/>
</dbReference>
<proteinExistence type="inferred from homology"/>
<evidence type="ECO:0000256" key="1">
    <source>
        <dbReference type="ARBA" id="ARBA00005361"/>
    </source>
</evidence>
<dbReference type="CDD" id="cd21459">
    <property type="entry name" value="DLC-like_TCTEX1D2"/>
    <property type="match status" value="1"/>
</dbReference>